<comment type="caution">
    <text evidence="2">The sequence shown here is derived from an EMBL/GenBank/DDBJ whole genome shotgun (WGS) entry which is preliminary data.</text>
</comment>
<accession>A0A069E1S5</accession>
<dbReference type="AlphaFoldDB" id="A0A069E1S5"/>
<keyword evidence="3" id="KW-1185">Reference proteome</keyword>
<dbReference type="PATRIC" id="fig|1280949.3.peg.2602"/>
<proteinExistence type="predicted"/>
<dbReference type="Proteomes" id="UP000027446">
    <property type="component" value="Unassembled WGS sequence"/>
</dbReference>
<dbReference type="RefSeq" id="WP_156942277.1">
    <property type="nucleotide sequence ID" value="NZ_ARYH01000002.1"/>
</dbReference>
<organism evidence="2 3">
    <name type="scientific">Hyphomonas adhaerens MHS-3</name>
    <dbReference type="NCBI Taxonomy" id="1280949"/>
    <lineage>
        <taxon>Bacteria</taxon>
        <taxon>Pseudomonadati</taxon>
        <taxon>Pseudomonadota</taxon>
        <taxon>Alphaproteobacteria</taxon>
        <taxon>Hyphomonadales</taxon>
        <taxon>Hyphomonadaceae</taxon>
        <taxon>Hyphomonas</taxon>
    </lineage>
</organism>
<name>A0A069E1S5_9PROT</name>
<gene>
    <name evidence="2" type="ORF">HAD_12754</name>
</gene>
<reference evidence="2 3" key="1">
    <citation type="journal article" date="2014" name="Antonie Van Leeuwenhoek">
        <title>Hyphomonas beringensis sp. nov. and Hyphomonas chukchiensis sp. nov., isolated from surface seawater of the Bering Sea and Chukchi Sea.</title>
        <authorList>
            <person name="Li C."/>
            <person name="Lai Q."/>
            <person name="Li G."/>
            <person name="Dong C."/>
            <person name="Wang J."/>
            <person name="Liao Y."/>
            <person name="Shao Z."/>
        </authorList>
    </citation>
    <scope>NUCLEOTIDE SEQUENCE [LARGE SCALE GENOMIC DNA]</scope>
    <source>
        <strain evidence="2 3">MHS-3</strain>
    </source>
</reference>
<protein>
    <submittedName>
        <fullName evidence="2">Uncharacterized protein</fullName>
    </submittedName>
</protein>
<dbReference type="eggNOG" id="COG2267">
    <property type="taxonomic scope" value="Bacteria"/>
</dbReference>
<evidence type="ECO:0000313" key="2">
    <source>
        <dbReference type="EMBL" id="KCZ83473.1"/>
    </source>
</evidence>
<dbReference type="STRING" id="1280949.HAD_12754"/>
<dbReference type="EMBL" id="ARYH01000002">
    <property type="protein sequence ID" value="KCZ83473.1"/>
    <property type="molecule type" value="Genomic_DNA"/>
</dbReference>
<evidence type="ECO:0000313" key="3">
    <source>
        <dbReference type="Proteomes" id="UP000027446"/>
    </source>
</evidence>
<feature type="compositionally biased region" description="Basic and acidic residues" evidence="1">
    <location>
        <begin position="252"/>
        <end position="271"/>
    </location>
</feature>
<dbReference type="OrthoDB" id="7617491at2"/>
<sequence length="271" mass="29927">MKKPVLWIASALIAVGLGTWLWRTVISPPPYIEMSPLGYTDYASWAVIPKETPPAVWQNGWAIDVFLVDSASELKGRSGKQLDKKEQTARLQGRMLEDGLTAIGPVYAPLYRADAKGDDLARAFLIYLRKHNHGRALVIAADTSLPDALLAEIELEPDLMERFGGFYRIGKNPESLTLIEDPAQSAEVYCPAHLVETGNCVKDIPTIRENGFSLLAPDSAVGESAAMFSEWLHANASPMAEPLGDLEEVEIVDIRRPGDTDERREKKSDRN</sequence>
<evidence type="ECO:0000256" key="1">
    <source>
        <dbReference type="SAM" id="MobiDB-lite"/>
    </source>
</evidence>
<feature type="region of interest" description="Disordered" evidence="1">
    <location>
        <begin position="251"/>
        <end position="271"/>
    </location>
</feature>